<organism evidence="2 3">
    <name type="scientific">Portunus trituberculatus</name>
    <name type="common">Swimming crab</name>
    <name type="synonym">Neptunus trituberculatus</name>
    <dbReference type="NCBI Taxonomy" id="210409"/>
    <lineage>
        <taxon>Eukaryota</taxon>
        <taxon>Metazoa</taxon>
        <taxon>Ecdysozoa</taxon>
        <taxon>Arthropoda</taxon>
        <taxon>Crustacea</taxon>
        <taxon>Multicrustacea</taxon>
        <taxon>Malacostraca</taxon>
        <taxon>Eumalacostraca</taxon>
        <taxon>Eucarida</taxon>
        <taxon>Decapoda</taxon>
        <taxon>Pleocyemata</taxon>
        <taxon>Brachyura</taxon>
        <taxon>Eubrachyura</taxon>
        <taxon>Portunoidea</taxon>
        <taxon>Portunidae</taxon>
        <taxon>Portuninae</taxon>
        <taxon>Portunus</taxon>
    </lineage>
</organism>
<feature type="compositionally biased region" description="Low complexity" evidence="1">
    <location>
        <begin position="12"/>
        <end position="30"/>
    </location>
</feature>
<feature type="compositionally biased region" description="Polar residues" evidence="1">
    <location>
        <begin position="1"/>
        <end position="11"/>
    </location>
</feature>
<evidence type="ECO:0000256" key="1">
    <source>
        <dbReference type="SAM" id="MobiDB-lite"/>
    </source>
</evidence>
<dbReference type="PROSITE" id="PS51257">
    <property type="entry name" value="PROKAR_LIPOPROTEIN"/>
    <property type="match status" value="1"/>
</dbReference>
<name>A0A5B7H473_PORTR</name>
<accession>A0A5B7H473</accession>
<gene>
    <name evidence="2" type="ORF">E2C01_060040</name>
</gene>
<keyword evidence="3" id="KW-1185">Reference proteome</keyword>
<reference evidence="2 3" key="1">
    <citation type="submission" date="2019-05" db="EMBL/GenBank/DDBJ databases">
        <title>Another draft genome of Portunus trituberculatus and its Hox gene families provides insights of decapod evolution.</title>
        <authorList>
            <person name="Jeong J.-H."/>
            <person name="Song I."/>
            <person name="Kim S."/>
            <person name="Choi T."/>
            <person name="Kim D."/>
            <person name="Ryu S."/>
            <person name="Kim W."/>
        </authorList>
    </citation>
    <scope>NUCLEOTIDE SEQUENCE [LARGE SCALE GENOMIC DNA]</scope>
    <source>
        <tissue evidence="2">Muscle</tissue>
    </source>
</reference>
<sequence>MTLNTSKFSPHTSNTLLPLSPRSLLSSSSSSSCTLTLSQHLLNPPVLRCAISVMNVLRVFTKAPHSWLLLLSQNRSLDAL</sequence>
<proteinExistence type="predicted"/>
<dbReference type="Proteomes" id="UP000324222">
    <property type="component" value="Unassembled WGS sequence"/>
</dbReference>
<dbReference type="EMBL" id="VSRR010024000">
    <property type="protein sequence ID" value="MPC65902.1"/>
    <property type="molecule type" value="Genomic_DNA"/>
</dbReference>
<evidence type="ECO:0000313" key="3">
    <source>
        <dbReference type="Proteomes" id="UP000324222"/>
    </source>
</evidence>
<protein>
    <submittedName>
        <fullName evidence="2">Uncharacterized protein</fullName>
    </submittedName>
</protein>
<feature type="region of interest" description="Disordered" evidence="1">
    <location>
        <begin position="1"/>
        <end position="30"/>
    </location>
</feature>
<evidence type="ECO:0000313" key="2">
    <source>
        <dbReference type="EMBL" id="MPC65902.1"/>
    </source>
</evidence>
<dbReference type="AlphaFoldDB" id="A0A5B7H473"/>
<comment type="caution">
    <text evidence="2">The sequence shown here is derived from an EMBL/GenBank/DDBJ whole genome shotgun (WGS) entry which is preliminary data.</text>
</comment>